<evidence type="ECO:0000259" key="1">
    <source>
        <dbReference type="Pfam" id="PF10988"/>
    </source>
</evidence>
<evidence type="ECO:0000313" key="2">
    <source>
        <dbReference type="EMBL" id="EHP46672.1"/>
    </source>
</evidence>
<dbReference type="InterPro" id="IPR021255">
    <property type="entry name" value="DUF2807"/>
</dbReference>
<organism evidence="2 3">
    <name type="scientific">Odoribacter laneus YIT 12061</name>
    <dbReference type="NCBI Taxonomy" id="742817"/>
    <lineage>
        <taxon>Bacteria</taxon>
        <taxon>Pseudomonadati</taxon>
        <taxon>Bacteroidota</taxon>
        <taxon>Bacteroidia</taxon>
        <taxon>Bacteroidales</taxon>
        <taxon>Odoribacteraceae</taxon>
        <taxon>Odoribacter</taxon>
    </lineage>
</organism>
<dbReference type="EMBL" id="ADMC01000025">
    <property type="protein sequence ID" value="EHP46672.1"/>
    <property type="molecule type" value="Genomic_DNA"/>
</dbReference>
<feature type="domain" description="Putative auto-transporter adhesin head GIN" evidence="1">
    <location>
        <begin position="38"/>
        <end position="223"/>
    </location>
</feature>
<dbReference type="STRING" id="742817.HMPREF9449_02289"/>
<dbReference type="Gene3D" id="2.160.20.120">
    <property type="match status" value="1"/>
</dbReference>
<sequence length="241" mass="26733">MKTLHLILLSCLMLTLCSWGTREKGSGNVIKEQREVGHFTALNTSSGIHVFLTQGQAEPIRIEAEDNIIKYVETEVEKNRLVIAVNRDRKQKNLEITKPINVYVSIPNLEKIEASSASQIKVTNAWKATNMEIEVNSAAQLIMNLDVTHLDLEVSSAAKVQLNGKGDILDAEVSSAANLDAEKFIVRKADIEVSSNAKATIYVTDELEYDTNSRGKLDYYGEPRILKAESDYAKPRGKGVK</sequence>
<dbReference type="GeneID" id="98069835"/>
<reference evidence="2 3" key="1">
    <citation type="submission" date="2012-01" db="EMBL/GenBank/DDBJ databases">
        <title>The Genome Sequence of Odoribacter laneus YIT 12061.</title>
        <authorList>
            <consortium name="The Broad Institute Genome Sequencing Platform"/>
            <person name="Earl A."/>
            <person name="Ward D."/>
            <person name="Feldgarden M."/>
            <person name="Gevers D."/>
            <person name="Morotomi M."/>
            <person name="Young S.K."/>
            <person name="Zeng Q."/>
            <person name="Gargeya S."/>
            <person name="Fitzgerald M."/>
            <person name="Haas B."/>
            <person name="Abouelleil A."/>
            <person name="Alvarado L."/>
            <person name="Arachchi H.M."/>
            <person name="Berlin A."/>
            <person name="Chapman S.B."/>
            <person name="Gearin G."/>
            <person name="Goldberg J."/>
            <person name="Griggs A."/>
            <person name="Gujja S."/>
            <person name="Hansen M."/>
            <person name="Heiman D."/>
            <person name="Howarth C."/>
            <person name="Larimer J."/>
            <person name="Lui A."/>
            <person name="MacDonald P.J.P."/>
            <person name="McCowen C."/>
            <person name="Montmayeur A."/>
            <person name="Murphy C."/>
            <person name="Neiman D."/>
            <person name="Pearson M."/>
            <person name="Priest M."/>
            <person name="Roberts A."/>
            <person name="Saif S."/>
            <person name="Shea T."/>
            <person name="Sisk P."/>
            <person name="Stolte C."/>
            <person name="Sykes S."/>
            <person name="Wortman J."/>
            <person name="Nusbaum C."/>
            <person name="Birren B."/>
        </authorList>
    </citation>
    <scope>NUCLEOTIDE SEQUENCE [LARGE SCALE GENOMIC DNA]</scope>
    <source>
        <strain evidence="2 3">YIT 12061</strain>
    </source>
</reference>
<accession>H1DIR0</accession>
<comment type="caution">
    <text evidence="2">The sequence shown here is derived from an EMBL/GenBank/DDBJ whole genome shotgun (WGS) entry which is preliminary data.</text>
</comment>
<gene>
    <name evidence="2" type="ORF">HMPREF9449_02289</name>
</gene>
<proteinExistence type="predicted"/>
<dbReference type="Pfam" id="PF10988">
    <property type="entry name" value="DUF2807"/>
    <property type="match status" value="1"/>
</dbReference>
<dbReference type="AlphaFoldDB" id="H1DIR0"/>
<dbReference type="eggNOG" id="COG1983">
    <property type="taxonomic scope" value="Bacteria"/>
</dbReference>
<keyword evidence="3" id="KW-1185">Reference proteome</keyword>
<dbReference type="RefSeq" id="WP_009137436.1">
    <property type="nucleotide sequence ID" value="NZ_JH594596.1"/>
</dbReference>
<dbReference type="PATRIC" id="fig|742817.3.peg.2452"/>
<dbReference type="Proteomes" id="UP000004892">
    <property type="component" value="Unassembled WGS sequence"/>
</dbReference>
<dbReference type="HOGENOM" id="CLU_072746_4_1_10"/>
<protein>
    <recommendedName>
        <fullName evidence="1">Putative auto-transporter adhesin head GIN domain-containing protein</fullName>
    </recommendedName>
</protein>
<evidence type="ECO:0000313" key="3">
    <source>
        <dbReference type="Proteomes" id="UP000004892"/>
    </source>
</evidence>
<name>H1DIR0_9BACT</name>